<dbReference type="PANTHER" id="PTHR43776">
    <property type="entry name" value="TRANSPORT ATP-BINDING PROTEIN"/>
    <property type="match status" value="1"/>
</dbReference>
<dbReference type="PANTHER" id="PTHR43776:SF7">
    <property type="entry name" value="D,D-DIPEPTIDE TRANSPORT ATP-BINDING PROTEIN DDPF-RELATED"/>
    <property type="match status" value="1"/>
</dbReference>
<feature type="domain" description="ABC transporter" evidence="6">
    <location>
        <begin position="27"/>
        <end position="275"/>
    </location>
</feature>
<dbReference type="GO" id="GO:0005524">
    <property type="term" value="F:ATP binding"/>
    <property type="evidence" value="ECO:0007669"/>
    <property type="project" value="UniProtKB-KW"/>
</dbReference>
<name>A0ABN3UJJ3_9MICO</name>
<accession>A0ABN3UJJ3</accession>
<feature type="region of interest" description="Disordered" evidence="5">
    <location>
        <begin position="287"/>
        <end position="314"/>
    </location>
</feature>
<evidence type="ECO:0000256" key="1">
    <source>
        <dbReference type="ARBA" id="ARBA00005417"/>
    </source>
</evidence>
<evidence type="ECO:0000313" key="7">
    <source>
        <dbReference type="EMBL" id="GAA2733543.1"/>
    </source>
</evidence>
<protein>
    <submittedName>
        <fullName evidence="7">ABC transporter ATP-binding protein</fullName>
    </submittedName>
</protein>
<dbReference type="InterPro" id="IPR013563">
    <property type="entry name" value="Oligopep_ABC_C"/>
</dbReference>
<dbReference type="InterPro" id="IPR050319">
    <property type="entry name" value="ABC_transp_ATP-bind"/>
</dbReference>
<dbReference type="InterPro" id="IPR003593">
    <property type="entry name" value="AAA+_ATPase"/>
</dbReference>
<keyword evidence="8" id="KW-1185">Reference proteome</keyword>
<comment type="caution">
    <text evidence="7">The sequence shown here is derived from an EMBL/GenBank/DDBJ whole genome shotgun (WGS) entry which is preliminary data.</text>
</comment>
<feature type="compositionally biased region" description="Basic and acidic residues" evidence="5">
    <location>
        <begin position="287"/>
        <end position="302"/>
    </location>
</feature>
<feature type="domain" description="ABC transporter" evidence="6">
    <location>
        <begin position="322"/>
        <end position="567"/>
    </location>
</feature>
<dbReference type="NCBIfam" id="NF008453">
    <property type="entry name" value="PRK11308.1"/>
    <property type="match status" value="2"/>
</dbReference>
<comment type="similarity">
    <text evidence="1">Belongs to the ABC transporter superfamily.</text>
</comment>
<evidence type="ECO:0000256" key="3">
    <source>
        <dbReference type="ARBA" id="ARBA00022741"/>
    </source>
</evidence>
<dbReference type="SMART" id="SM00382">
    <property type="entry name" value="AAA"/>
    <property type="match status" value="2"/>
</dbReference>
<keyword evidence="4 7" id="KW-0067">ATP-binding</keyword>
<feature type="region of interest" description="Disordered" evidence="5">
    <location>
        <begin position="1"/>
        <end position="22"/>
    </location>
</feature>
<evidence type="ECO:0000256" key="5">
    <source>
        <dbReference type="SAM" id="MobiDB-lite"/>
    </source>
</evidence>
<proteinExistence type="inferred from homology"/>
<evidence type="ECO:0000256" key="2">
    <source>
        <dbReference type="ARBA" id="ARBA00022448"/>
    </source>
</evidence>
<dbReference type="Proteomes" id="UP001501326">
    <property type="component" value="Unassembled WGS sequence"/>
</dbReference>
<dbReference type="Pfam" id="PF08352">
    <property type="entry name" value="oligo_HPY"/>
    <property type="match status" value="1"/>
</dbReference>
<dbReference type="PROSITE" id="PS00211">
    <property type="entry name" value="ABC_TRANSPORTER_1"/>
    <property type="match status" value="2"/>
</dbReference>
<sequence>MSRSTTAHASGSSAGSPAGTPAPLLAVRDLTVSFTTPRGPVRAVKGVSLRLDRGETVAVVGESGSGKSTLASSINRLLARNGHIESGSIRLDGTELTELGEKAMTGIRGSRIGTVPQDPMTNLNPVMRVGAQIVEALEVHGRATGRAADDQAVDLLRRAGIEDAGARAQQYPHEFSGGMRQRVLIAMALACRPQLLVADEPTSALDVTVQRLVLDQMAELAAEVGSAVLLITHDLALAAERADRVVVMYRGEVVEQGPSAQVIDAPRHEYTRALLAAAPSLATPKITRTDDAPEIDSQRDVATRPATSDAVTGAGPGREVLLSLRGVERRYRLRGRREPLVAVDGVDLEVRRGRTVAIVGESGSGKSTAARLALRLETPDAGVASYRGVDLSTLGRKELKGFRRQVQPVFQNPYASLDPRWPVADVVAEPLRVHRIGDRRSRTEAVHDLLDKVALPRSIADRYPHELSGGQRQRVAIARALALDPELVVMDEAVSALDVLVQEQVLELMVQLQRDLDLAYLFISHDLAVVRLVAHEVYVMQRGRVVEHGDPVSIFDHPEQEYTQRLVAAVPGRRRVPR</sequence>
<evidence type="ECO:0000313" key="8">
    <source>
        <dbReference type="Proteomes" id="UP001501326"/>
    </source>
</evidence>
<dbReference type="EMBL" id="BAAARN010000001">
    <property type="protein sequence ID" value="GAA2733543.1"/>
    <property type="molecule type" value="Genomic_DNA"/>
</dbReference>
<organism evidence="7 8">
    <name type="scientific">Pedococcus aerophilus</name>
    <dbReference type="NCBI Taxonomy" id="436356"/>
    <lineage>
        <taxon>Bacteria</taxon>
        <taxon>Bacillati</taxon>
        <taxon>Actinomycetota</taxon>
        <taxon>Actinomycetes</taxon>
        <taxon>Micrococcales</taxon>
        <taxon>Intrasporangiaceae</taxon>
        <taxon>Pedococcus</taxon>
    </lineage>
</organism>
<dbReference type="CDD" id="cd03257">
    <property type="entry name" value="ABC_NikE_OppD_transporters"/>
    <property type="match status" value="2"/>
</dbReference>
<gene>
    <name evidence="7" type="ORF">GCM10009867_11730</name>
</gene>
<dbReference type="InterPro" id="IPR027417">
    <property type="entry name" value="P-loop_NTPase"/>
</dbReference>
<dbReference type="InterPro" id="IPR003439">
    <property type="entry name" value="ABC_transporter-like_ATP-bd"/>
</dbReference>
<keyword evidence="2" id="KW-0813">Transport</keyword>
<dbReference type="Gene3D" id="3.40.50.300">
    <property type="entry name" value="P-loop containing nucleotide triphosphate hydrolases"/>
    <property type="match status" value="2"/>
</dbReference>
<dbReference type="SUPFAM" id="SSF52540">
    <property type="entry name" value="P-loop containing nucleoside triphosphate hydrolases"/>
    <property type="match status" value="2"/>
</dbReference>
<evidence type="ECO:0000259" key="6">
    <source>
        <dbReference type="PROSITE" id="PS50893"/>
    </source>
</evidence>
<dbReference type="InterPro" id="IPR017871">
    <property type="entry name" value="ABC_transporter-like_CS"/>
</dbReference>
<dbReference type="NCBIfam" id="NF007739">
    <property type="entry name" value="PRK10419.1"/>
    <property type="match status" value="2"/>
</dbReference>
<dbReference type="RefSeq" id="WP_344191165.1">
    <property type="nucleotide sequence ID" value="NZ_BAAARN010000001.1"/>
</dbReference>
<reference evidence="7 8" key="1">
    <citation type="journal article" date="2019" name="Int. J. Syst. Evol. Microbiol.">
        <title>The Global Catalogue of Microorganisms (GCM) 10K type strain sequencing project: providing services to taxonomists for standard genome sequencing and annotation.</title>
        <authorList>
            <consortium name="The Broad Institute Genomics Platform"/>
            <consortium name="The Broad Institute Genome Sequencing Center for Infectious Disease"/>
            <person name="Wu L."/>
            <person name="Ma J."/>
        </authorList>
    </citation>
    <scope>NUCLEOTIDE SEQUENCE [LARGE SCALE GENOMIC DNA]</scope>
    <source>
        <strain evidence="7 8">JCM 16378</strain>
    </source>
</reference>
<dbReference type="Pfam" id="PF00005">
    <property type="entry name" value="ABC_tran"/>
    <property type="match status" value="2"/>
</dbReference>
<keyword evidence="3" id="KW-0547">Nucleotide-binding</keyword>
<dbReference type="PROSITE" id="PS50893">
    <property type="entry name" value="ABC_TRANSPORTER_2"/>
    <property type="match status" value="2"/>
</dbReference>
<evidence type="ECO:0000256" key="4">
    <source>
        <dbReference type="ARBA" id="ARBA00022840"/>
    </source>
</evidence>